<name>A0ACC0AQU0_CATRO</name>
<protein>
    <submittedName>
        <fullName evidence="1">Uncharacterized protein</fullName>
    </submittedName>
</protein>
<evidence type="ECO:0000313" key="1">
    <source>
        <dbReference type="EMBL" id="KAI5662914.1"/>
    </source>
</evidence>
<proteinExistence type="predicted"/>
<gene>
    <name evidence="1" type="ORF">M9H77_22237</name>
</gene>
<keyword evidence="2" id="KW-1185">Reference proteome</keyword>
<organism evidence="1 2">
    <name type="scientific">Catharanthus roseus</name>
    <name type="common">Madagascar periwinkle</name>
    <name type="synonym">Vinca rosea</name>
    <dbReference type="NCBI Taxonomy" id="4058"/>
    <lineage>
        <taxon>Eukaryota</taxon>
        <taxon>Viridiplantae</taxon>
        <taxon>Streptophyta</taxon>
        <taxon>Embryophyta</taxon>
        <taxon>Tracheophyta</taxon>
        <taxon>Spermatophyta</taxon>
        <taxon>Magnoliopsida</taxon>
        <taxon>eudicotyledons</taxon>
        <taxon>Gunneridae</taxon>
        <taxon>Pentapetalae</taxon>
        <taxon>asterids</taxon>
        <taxon>lamiids</taxon>
        <taxon>Gentianales</taxon>
        <taxon>Apocynaceae</taxon>
        <taxon>Rauvolfioideae</taxon>
        <taxon>Vinceae</taxon>
        <taxon>Catharanthinae</taxon>
        <taxon>Catharanthus</taxon>
    </lineage>
</organism>
<dbReference type="Proteomes" id="UP001060085">
    <property type="component" value="Linkage Group LG05"/>
</dbReference>
<sequence>MEQELRGQKEKPITQLEEMGKHKKEKLVIQLEKMGKHRNHFLLEFRQGREGKSGQSDGLRAVTGRGLERGEEKKEGTPATVGEQLSDKPTSIEIEQCLVSIGVWASYSRAGNPPLGFVDIVPSFEGRED</sequence>
<comment type="caution">
    <text evidence="1">The sequence shown here is derived from an EMBL/GenBank/DDBJ whole genome shotgun (WGS) entry which is preliminary data.</text>
</comment>
<accession>A0ACC0AQU0</accession>
<dbReference type="EMBL" id="CM044705">
    <property type="protein sequence ID" value="KAI5662914.1"/>
    <property type="molecule type" value="Genomic_DNA"/>
</dbReference>
<reference evidence="2" key="1">
    <citation type="journal article" date="2023" name="Nat. Plants">
        <title>Single-cell RNA sequencing provides a high-resolution roadmap for understanding the multicellular compartmentation of specialized metabolism.</title>
        <authorList>
            <person name="Sun S."/>
            <person name="Shen X."/>
            <person name="Li Y."/>
            <person name="Li Y."/>
            <person name="Wang S."/>
            <person name="Li R."/>
            <person name="Zhang H."/>
            <person name="Shen G."/>
            <person name="Guo B."/>
            <person name="Wei J."/>
            <person name="Xu J."/>
            <person name="St-Pierre B."/>
            <person name="Chen S."/>
            <person name="Sun C."/>
        </authorList>
    </citation>
    <scope>NUCLEOTIDE SEQUENCE [LARGE SCALE GENOMIC DNA]</scope>
</reference>
<evidence type="ECO:0000313" key="2">
    <source>
        <dbReference type="Proteomes" id="UP001060085"/>
    </source>
</evidence>